<keyword evidence="6" id="KW-1185">Reference proteome</keyword>
<dbReference type="PANTHER" id="PTHR43775">
    <property type="entry name" value="FATTY ACID SYNTHASE"/>
    <property type="match status" value="1"/>
</dbReference>
<dbReference type="Gene3D" id="3.40.47.10">
    <property type="match status" value="1"/>
</dbReference>
<sequence length="653" mass="69981">MTTEDINYRQIVQQQLVKIRKLEARLEKAESTPRVEPIAIVGMACRFPGGVTTPEAYWELLRDGVDATTEVPANRWDVDALYDPKPQVPGKINTRRGGFLKDVDQFDAQFFGISPREAAAMDPQQRLLLEVGWEALERAGYPVERRGRQRVGVFVGVMNTDYSQRMLANADLSQLDPYFGTAKGACFSAGRLSYALGFQGPSMAVDTACSSSLVAMHLAIQSLRLGECPVALAGGVNLILSPEVSVYLASSGALSPEGRCKTFDASADGYARGEGCGVLVLKRLSDAVADGNEVLAVIRGTAVNHDGPSSGLTVPNGMAQQAVIRQALENGGVKATEVSYLEAHGTGTSLGDPIEVDAMWGALGEGRSGESLWLGSAKTNLGHLESAAGVAAVMKVVLSLKNKQLPPHLHFKTPNPHIGWDQMAVEVPTKLTQWEPKQTRRLAGVSSFGLSGTNAHVILEEAPPRAEPVQKQDGVERPKHVLVLSARSASALEEQAKQYAGALGGAVVGDVCFTASVGRTHLEQRLAVVGASAEELKTKLERVVAGEAVAGVVKGQAVGKEKRKVAFLFTGQGSQYVGMGEELYRTQPAFKEALEECAKVLEGVLEKPLLEVMFGGGSELDETRYTQPALFAVEYALWRMWRSWGVEADAVLG</sequence>
<organism evidence="5 6">
    <name type="scientific">Myxococcus fulvus</name>
    <dbReference type="NCBI Taxonomy" id="33"/>
    <lineage>
        <taxon>Bacteria</taxon>
        <taxon>Pseudomonadati</taxon>
        <taxon>Myxococcota</taxon>
        <taxon>Myxococcia</taxon>
        <taxon>Myxococcales</taxon>
        <taxon>Cystobacterineae</taxon>
        <taxon>Myxococcaceae</taxon>
        <taxon>Myxococcus</taxon>
    </lineage>
</organism>
<protein>
    <submittedName>
        <fullName evidence="5">Ketoacyl-synthetase C-terminal extension</fullName>
    </submittedName>
</protein>
<accession>A0ABY1CXE2</accession>
<proteinExistence type="predicted"/>
<dbReference type="Proteomes" id="UP000183760">
    <property type="component" value="Unassembled WGS sequence"/>
</dbReference>
<dbReference type="SMART" id="SM00825">
    <property type="entry name" value="PKS_KS"/>
    <property type="match status" value="1"/>
</dbReference>
<gene>
    <name evidence="5" type="ORF">SAMN05443572_1262</name>
</gene>
<dbReference type="CDD" id="cd00833">
    <property type="entry name" value="PKS"/>
    <property type="match status" value="1"/>
</dbReference>
<evidence type="ECO:0000256" key="3">
    <source>
        <dbReference type="ARBA" id="ARBA00022679"/>
    </source>
</evidence>
<dbReference type="InterPro" id="IPR014031">
    <property type="entry name" value="Ketoacyl_synth_C"/>
</dbReference>
<keyword evidence="3" id="KW-0808">Transferase</keyword>
<dbReference type="InterPro" id="IPR032821">
    <property type="entry name" value="PKS_assoc"/>
</dbReference>
<dbReference type="InterPro" id="IPR014030">
    <property type="entry name" value="Ketoacyl_synth_N"/>
</dbReference>
<evidence type="ECO:0000259" key="4">
    <source>
        <dbReference type="PROSITE" id="PS52004"/>
    </source>
</evidence>
<dbReference type="InterPro" id="IPR018201">
    <property type="entry name" value="Ketoacyl_synth_AS"/>
</dbReference>
<feature type="domain" description="Ketosynthase family 3 (KS3)" evidence="4">
    <location>
        <begin position="35"/>
        <end position="461"/>
    </location>
</feature>
<evidence type="ECO:0000313" key="5">
    <source>
        <dbReference type="EMBL" id="SEU42879.1"/>
    </source>
</evidence>
<keyword evidence="2" id="KW-0597">Phosphoprotein</keyword>
<dbReference type="InterPro" id="IPR016039">
    <property type="entry name" value="Thiolase-like"/>
</dbReference>
<dbReference type="SUPFAM" id="SSF53901">
    <property type="entry name" value="Thiolase-like"/>
    <property type="match status" value="1"/>
</dbReference>
<reference evidence="5 6" key="1">
    <citation type="submission" date="2016-10" db="EMBL/GenBank/DDBJ databases">
        <authorList>
            <person name="Varghese N."/>
            <person name="Submissions S."/>
        </authorList>
    </citation>
    <scope>NUCLEOTIDE SEQUENCE [LARGE SCALE GENOMIC DNA]</scope>
    <source>
        <strain evidence="5 6">DSM 16525</strain>
    </source>
</reference>
<name>A0ABY1CXE2_MYXFU</name>
<comment type="caution">
    <text evidence="5">The sequence shown here is derived from an EMBL/GenBank/DDBJ whole genome shotgun (WGS) entry which is preliminary data.</text>
</comment>
<dbReference type="Pfam" id="PF02801">
    <property type="entry name" value="Ketoacyl-synt_C"/>
    <property type="match status" value="1"/>
</dbReference>
<dbReference type="Gene3D" id="3.40.366.10">
    <property type="entry name" value="Malonyl-Coenzyme A Acyl Carrier Protein, domain 2"/>
    <property type="match status" value="1"/>
</dbReference>
<dbReference type="Pfam" id="PF00109">
    <property type="entry name" value="ketoacyl-synt"/>
    <property type="match status" value="1"/>
</dbReference>
<feature type="non-terminal residue" evidence="5">
    <location>
        <position position="653"/>
    </location>
</feature>
<keyword evidence="1" id="KW-0596">Phosphopantetheine</keyword>
<dbReference type="InterPro" id="IPR050091">
    <property type="entry name" value="PKS_NRPS_Biosynth_Enz"/>
</dbReference>
<dbReference type="InterPro" id="IPR020841">
    <property type="entry name" value="PKS_Beta-ketoAc_synthase_dom"/>
</dbReference>
<dbReference type="Pfam" id="PF16197">
    <property type="entry name" value="KAsynt_C_assoc"/>
    <property type="match status" value="1"/>
</dbReference>
<dbReference type="InterPro" id="IPR014043">
    <property type="entry name" value="Acyl_transferase_dom"/>
</dbReference>
<dbReference type="Pfam" id="PF00698">
    <property type="entry name" value="Acyl_transf_1"/>
    <property type="match status" value="1"/>
</dbReference>
<dbReference type="RefSeq" id="WP_143097537.1">
    <property type="nucleotide sequence ID" value="NZ_FOIB01000026.1"/>
</dbReference>
<evidence type="ECO:0000256" key="2">
    <source>
        <dbReference type="ARBA" id="ARBA00022553"/>
    </source>
</evidence>
<dbReference type="InterPro" id="IPR001227">
    <property type="entry name" value="Ac_transferase_dom_sf"/>
</dbReference>
<dbReference type="InterPro" id="IPR016035">
    <property type="entry name" value="Acyl_Trfase/lysoPLipase"/>
</dbReference>
<evidence type="ECO:0000256" key="1">
    <source>
        <dbReference type="ARBA" id="ARBA00022450"/>
    </source>
</evidence>
<dbReference type="Gene3D" id="3.30.70.3290">
    <property type="match status" value="1"/>
</dbReference>
<dbReference type="PROSITE" id="PS00606">
    <property type="entry name" value="KS3_1"/>
    <property type="match status" value="1"/>
</dbReference>
<dbReference type="SUPFAM" id="SSF52151">
    <property type="entry name" value="FabD/lysophospholipase-like"/>
    <property type="match status" value="1"/>
</dbReference>
<dbReference type="PANTHER" id="PTHR43775:SF51">
    <property type="entry name" value="INACTIVE PHENOLPHTHIOCEROL SYNTHESIS POLYKETIDE SYNTHASE TYPE I PKS1-RELATED"/>
    <property type="match status" value="1"/>
</dbReference>
<dbReference type="EMBL" id="FOIB01000026">
    <property type="protein sequence ID" value="SEU42879.1"/>
    <property type="molecule type" value="Genomic_DNA"/>
</dbReference>
<evidence type="ECO:0000313" key="6">
    <source>
        <dbReference type="Proteomes" id="UP000183760"/>
    </source>
</evidence>
<dbReference type="PROSITE" id="PS52004">
    <property type="entry name" value="KS3_2"/>
    <property type="match status" value="1"/>
</dbReference>